<organism evidence="1 2">
    <name type="scientific">Candidatus Erwinia dacicola</name>
    <dbReference type="NCBI Taxonomy" id="252393"/>
    <lineage>
        <taxon>Bacteria</taxon>
        <taxon>Pseudomonadati</taxon>
        <taxon>Pseudomonadota</taxon>
        <taxon>Gammaproteobacteria</taxon>
        <taxon>Enterobacterales</taxon>
        <taxon>Erwiniaceae</taxon>
        <taxon>Erwinia</taxon>
    </lineage>
</organism>
<comment type="caution">
    <text evidence="1">The sequence shown here is derived from an EMBL/GenBank/DDBJ whole genome shotgun (WGS) entry which is preliminary data.</text>
</comment>
<evidence type="ECO:0000313" key="2">
    <source>
        <dbReference type="Proteomes" id="UP000244334"/>
    </source>
</evidence>
<evidence type="ECO:0000313" key="1">
    <source>
        <dbReference type="EMBL" id="RAP71479.1"/>
    </source>
</evidence>
<dbReference type="PANTHER" id="PTHR30287:SF1">
    <property type="entry name" value="INNER MEMBRANE PROTEIN"/>
    <property type="match status" value="1"/>
</dbReference>
<dbReference type="InterPro" id="IPR038766">
    <property type="entry name" value="Membrane_comp_ABC_pdt"/>
</dbReference>
<proteinExistence type="predicted"/>
<dbReference type="GO" id="GO:0005886">
    <property type="term" value="C:plasma membrane"/>
    <property type="evidence" value="ECO:0007669"/>
    <property type="project" value="UniProtKB-SubCell"/>
</dbReference>
<gene>
    <name evidence="1" type="ORF">ACZ87_01709</name>
</gene>
<sequence>LSLLDIGSIMRQIGQVLAQVSQALEIMVVLVTARGVLLLAQILVGMCQRCQELVVCRMLGASKSLLRGTLWCESALLGVVSGVGAVIGAEAALWGLSARCSTSRGSRITCCGWCCR</sequence>
<dbReference type="PANTHER" id="PTHR30287">
    <property type="entry name" value="MEMBRANE COMPONENT OF PREDICTED ABC SUPERFAMILY METABOLITE UPTAKE TRANSPORTER"/>
    <property type="match status" value="1"/>
</dbReference>
<dbReference type="EMBL" id="LJAM02000140">
    <property type="protein sequence ID" value="RAP71479.1"/>
    <property type="molecule type" value="Genomic_DNA"/>
</dbReference>
<name>A0A328TLR0_9GAMM</name>
<reference evidence="1" key="1">
    <citation type="submission" date="2018-04" db="EMBL/GenBank/DDBJ databases">
        <title>Genomes of the Obligate Erwinia dacicola and Facultative Enterobacter sp. OLF Endosymbionts of the Olive Fruit fly, Bactrocera oleae.</title>
        <authorList>
            <person name="Estes A.M."/>
            <person name="Hearn D.J."/>
            <person name="Agarwal S."/>
            <person name="Pierson E.A."/>
            <person name="Dunning-Hotopp J.C."/>
        </authorList>
    </citation>
    <scope>NUCLEOTIDE SEQUENCE [LARGE SCALE GENOMIC DNA]</scope>
    <source>
        <strain evidence="1">Oroville</strain>
    </source>
</reference>
<feature type="non-terminal residue" evidence="1">
    <location>
        <position position="1"/>
    </location>
</feature>
<protein>
    <submittedName>
        <fullName evidence="1">FtsX-like permease family protein</fullName>
    </submittedName>
</protein>
<keyword evidence="2" id="KW-1185">Reference proteome</keyword>
<dbReference type="Proteomes" id="UP000244334">
    <property type="component" value="Unassembled WGS sequence"/>
</dbReference>
<dbReference type="AlphaFoldDB" id="A0A328TLR0"/>
<accession>A0A328TLR0</accession>